<feature type="compositionally biased region" description="Basic and acidic residues" evidence="1">
    <location>
        <begin position="66"/>
        <end position="82"/>
    </location>
</feature>
<comment type="caution">
    <text evidence="3">The sequence shown here is derived from an EMBL/GenBank/DDBJ whole genome shotgun (WGS) entry which is preliminary data.</text>
</comment>
<dbReference type="Proteomes" id="UP000240987">
    <property type="component" value="Unassembled WGS sequence"/>
</dbReference>
<dbReference type="AlphaFoldDB" id="A0A2T3J905"/>
<evidence type="ECO:0000256" key="2">
    <source>
        <dbReference type="SAM" id="SignalP"/>
    </source>
</evidence>
<feature type="compositionally biased region" description="Low complexity" evidence="1">
    <location>
        <begin position="53"/>
        <end position="65"/>
    </location>
</feature>
<reference evidence="3 4" key="1">
    <citation type="submission" date="2018-01" db="EMBL/GenBank/DDBJ databases">
        <title>Whole genome sequencing of Histamine producing bacteria.</title>
        <authorList>
            <person name="Butler K."/>
        </authorList>
    </citation>
    <scope>NUCLEOTIDE SEQUENCE [LARGE SCALE GENOMIC DNA]</scope>
    <source>
        <strain evidence="3 4">JCM 12947</strain>
    </source>
</reference>
<evidence type="ECO:0000256" key="1">
    <source>
        <dbReference type="SAM" id="MobiDB-lite"/>
    </source>
</evidence>
<dbReference type="OrthoDB" id="5829594at2"/>
<gene>
    <name evidence="3" type="ORF">C9J12_23510</name>
</gene>
<evidence type="ECO:0000313" key="3">
    <source>
        <dbReference type="EMBL" id="PSU45275.1"/>
    </source>
</evidence>
<feature type="chain" id="PRO_5015717150" evidence="2">
    <location>
        <begin position="20"/>
        <end position="82"/>
    </location>
</feature>
<proteinExistence type="predicted"/>
<name>A0A2T3J905_9GAMM</name>
<protein>
    <submittedName>
        <fullName evidence="3">Uncharacterized protein</fullName>
    </submittedName>
</protein>
<evidence type="ECO:0000313" key="4">
    <source>
        <dbReference type="Proteomes" id="UP000240987"/>
    </source>
</evidence>
<sequence length="82" mass="8929">MKIIMFTTFIMAMSVSSCANEFNLGDSRNKMIRMQTVDPLAENKVPVGSPPYSGKKASKAISSGNEGKEGKELKNKTLIDES</sequence>
<accession>A0A2T3J905</accession>
<keyword evidence="2" id="KW-0732">Signal</keyword>
<feature type="signal peptide" evidence="2">
    <location>
        <begin position="1"/>
        <end position="19"/>
    </location>
</feature>
<feature type="region of interest" description="Disordered" evidence="1">
    <location>
        <begin position="42"/>
        <end position="82"/>
    </location>
</feature>
<dbReference type="PROSITE" id="PS51257">
    <property type="entry name" value="PROKAR_LIPOPROTEIN"/>
    <property type="match status" value="1"/>
</dbReference>
<keyword evidence="4" id="KW-1185">Reference proteome</keyword>
<organism evidence="3 4">
    <name type="scientific">Photobacterium frigidiphilum</name>
    <dbReference type="NCBI Taxonomy" id="264736"/>
    <lineage>
        <taxon>Bacteria</taxon>
        <taxon>Pseudomonadati</taxon>
        <taxon>Pseudomonadota</taxon>
        <taxon>Gammaproteobacteria</taxon>
        <taxon>Vibrionales</taxon>
        <taxon>Vibrionaceae</taxon>
        <taxon>Photobacterium</taxon>
    </lineage>
</organism>
<dbReference type="EMBL" id="PYMJ01000033">
    <property type="protein sequence ID" value="PSU45275.1"/>
    <property type="molecule type" value="Genomic_DNA"/>
</dbReference>